<dbReference type="InterPro" id="IPR050569">
    <property type="entry name" value="TAAR"/>
</dbReference>
<protein>
    <recommendedName>
        <fullName evidence="10">G-protein coupled receptors family 1 profile domain-containing protein</fullName>
    </recommendedName>
</protein>
<feature type="transmembrane region" description="Helical" evidence="9">
    <location>
        <begin position="180"/>
        <end position="200"/>
    </location>
</feature>
<evidence type="ECO:0000313" key="12">
    <source>
        <dbReference type="Proteomes" id="UP000001593"/>
    </source>
</evidence>
<dbReference type="AlphaFoldDB" id="A7RIH7"/>
<keyword evidence="6 9" id="KW-0472">Membrane</keyword>
<evidence type="ECO:0000256" key="8">
    <source>
        <dbReference type="ARBA" id="ARBA00023224"/>
    </source>
</evidence>
<evidence type="ECO:0000256" key="1">
    <source>
        <dbReference type="ARBA" id="ARBA00004651"/>
    </source>
</evidence>
<keyword evidence="8" id="KW-0807">Transducer</keyword>
<keyword evidence="4 9" id="KW-1133">Transmembrane helix</keyword>
<organism evidence="11 12">
    <name type="scientific">Nematostella vectensis</name>
    <name type="common">Starlet sea anemone</name>
    <dbReference type="NCBI Taxonomy" id="45351"/>
    <lineage>
        <taxon>Eukaryota</taxon>
        <taxon>Metazoa</taxon>
        <taxon>Cnidaria</taxon>
        <taxon>Anthozoa</taxon>
        <taxon>Hexacorallia</taxon>
        <taxon>Actiniaria</taxon>
        <taxon>Edwardsiidae</taxon>
        <taxon>Nematostella</taxon>
    </lineage>
</organism>
<feature type="transmembrane region" description="Helical" evidence="9">
    <location>
        <begin position="22"/>
        <end position="47"/>
    </location>
</feature>
<dbReference type="SUPFAM" id="SSF81321">
    <property type="entry name" value="Family A G protein-coupled receptor-like"/>
    <property type="match status" value="1"/>
</dbReference>
<dbReference type="PANTHER" id="PTHR24249:SF372">
    <property type="entry name" value="G-PROTEIN COUPLED RECEPTORS FAMILY 1 PROFILE DOMAIN-CONTAINING PROTEIN"/>
    <property type="match status" value="1"/>
</dbReference>
<sequence length="310" mass="35728">MDANATGSALAPSSLCSRDLDLAFWILDGIIAIVILVGNSLTCAVFLLNTNLRQNFMNVFLLSLACSDLLMSVLVVPWFAAFCETKCVYPLVKWCWLFGLLRDIPFEGVILNLVAITYDRYLAVFQPLYYGAKMTKSRVVIILVLVWFLPVLTGLVRLSWLFTEMPDNRRKEIDRNLNIFLIFAFVLIPAIGIFVVNLMIMITIKSHKSRINPAVPSNGETSDSERQRERIKKRKGTMSCVLVVLVFITCWLPRIFYNFFYLAKRPDLASPIFIKVSMFFVIFQSTVNPFIYSFYRQEFRQYLLHLLHLN</sequence>
<dbReference type="OrthoDB" id="5982315at2759"/>
<evidence type="ECO:0000259" key="10">
    <source>
        <dbReference type="PROSITE" id="PS50262"/>
    </source>
</evidence>
<dbReference type="HOGENOM" id="CLU_009579_11_5_1"/>
<dbReference type="Pfam" id="PF00001">
    <property type="entry name" value="7tm_1"/>
    <property type="match status" value="1"/>
</dbReference>
<evidence type="ECO:0000256" key="2">
    <source>
        <dbReference type="ARBA" id="ARBA00022475"/>
    </source>
</evidence>
<evidence type="ECO:0000256" key="6">
    <source>
        <dbReference type="ARBA" id="ARBA00023136"/>
    </source>
</evidence>
<reference evidence="11 12" key="1">
    <citation type="journal article" date="2007" name="Science">
        <title>Sea anemone genome reveals ancestral eumetazoan gene repertoire and genomic organization.</title>
        <authorList>
            <person name="Putnam N.H."/>
            <person name="Srivastava M."/>
            <person name="Hellsten U."/>
            <person name="Dirks B."/>
            <person name="Chapman J."/>
            <person name="Salamov A."/>
            <person name="Terry A."/>
            <person name="Shapiro H."/>
            <person name="Lindquist E."/>
            <person name="Kapitonov V.V."/>
            <person name="Jurka J."/>
            <person name="Genikhovich G."/>
            <person name="Grigoriev I.V."/>
            <person name="Lucas S.M."/>
            <person name="Steele R.E."/>
            <person name="Finnerty J.R."/>
            <person name="Technau U."/>
            <person name="Martindale M.Q."/>
            <person name="Rokhsar D.S."/>
        </authorList>
    </citation>
    <scope>NUCLEOTIDE SEQUENCE [LARGE SCALE GENOMIC DNA]</scope>
    <source>
        <strain evidence="12">CH2 X CH6</strain>
    </source>
</reference>
<dbReference type="eggNOG" id="KOG3656">
    <property type="taxonomic scope" value="Eukaryota"/>
</dbReference>
<feature type="transmembrane region" description="Helical" evidence="9">
    <location>
        <begin position="139"/>
        <end position="160"/>
    </location>
</feature>
<dbReference type="PhylomeDB" id="A7RIH7"/>
<evidence type="ECO:0000256" key="7">
    <source>
        <dbReference type="ARBA" id="ARBA00023170"/>
    </source>
</evidence>
<proteinExistence type="predicted"/>
<dbReference type="GO" id="GO:0001609">
    <property type="term" value="F:G protein-coupled adenosine receptor activity"/>
    <property type="evidence" value="ECO:0000318"/>
    <property type="project" value="GO_Central"/>
</dbReference>
<name>A7RIH7_NEMVE</name>
<keyword evidence="3 9" id="KW-0812">Transmembrane</keyword>
<dbReference type="EMBL" id="DS469512">
    <property type="protein sequence ID" value="EDO48709.1"/>
    <property type="molecule type" value="Genomic_DNA"/>
</dbReference>
<keyword evidence="2" id="KW-1003">Cell membrane</keyword>
<feature type="domain" description="G-protein coupled receptors family 1 profile" evidence="10">
    <location>
        <begin position="38"/>
        <end position="292"/>
    </location>
</feature>
<dbReference type="OMA" id="KGTMSCV"/>
<evidence type="ECO:0000256" key="5">
    <source>
        <dbReference type="ARBA" id="ARBA00023040"/>
    </source>
</evidence>
<keyword evidence="12" id="KW-1185">Reference proteome</keyword>
<dbReference type="InterPro" id="IPR000276">
    <property type="entry name" value="GPCR_Rhodpsn"/>
</dbReference>
<dbReference type="InParanoid" id="A7RIH7"/>
<dbReference type="Proteomes" id="UP000001593">
    <property type="component" value="Unassembled WGS sequence"/>
</dbReference>
<feature type="transmembrane region" description="Helical" evidence="9">
    <location>
        <begin position="272"/>
        <end position="295"/>
    </location>
</feature>
<comment type="subcellular location">
    <subcellularLocation>
        <location evidence="1">Cell membrane</location>
        <topology evidence="1">Multi-pass membrane protein</topology>
    </subcellularLocation>
</comment>
<dbReference type="GO" id="GO:0007186">
    <property type="term" value="P:G protein-coupled receptor signaling pathway"/>
    <property type="evidence" value="ECO:0000318"/>
    <property type="project" value="GO_Central"/>
</dbReference>
<dbReference type="PRINTS" id="PR00237">
    <property type="entry name" value="GPCRRHODOPSN"/>
</dbReference>
<keyword evidence="5" id="KW-0297">G-protein coupled receptor</keyword>
<evidence type="ECO:0000256" key="9">
    <source>
        <dbReference type="SAM" id="Phobius"/>
    </source>
</evidence>
<evidence type="ECO:0000256" key="4">
    <source>
        <dbReference type="ARBA" id="ARBA00022989"/>
    </source>
</evidence>
<dbReference type="InterPro" id="IPR017452">
    <property type="entry name" value="GPCR_Rhodpsn_7TM"/>
</dbReference>
<feature type="transmembrane region" description="Helical" evidence="9">
    <location>
        <begin position="100"/>
        <end position="118"/>
    </location>
</feature>
<dbReference type="CDD" id="cd00637">
    <property type="entry name" value="7tm_classA_rhodopsin-like"/>
    <property type="match status" value="1"/>
</dbReference>
<dbReference type="Gene3D" id="1.20.1070.10">
    <property type="entry name" value="Rhodopsin 7-helix transmembrane proteins"/>
    <property type="match status" value="1"/>
</dbReference>
<dbReference type="PANTHER" id="PTHR24249">
    <property type="entry name" value="HISTAMINE RECEPTOR-RELATED G-PROTEIN COUPLED RECEPTOR"/>
    <property type="match status" value="1"/>
</dbReference>
<dbReference type="STRING" id="45351.A7RIH7"/>
<dbReference type="PROSITE" id="PS50262">
    <property type="entry name" value="G_PROTEIN_RECEP_F1_2"/>
    <property type="match status" value="1"/>
</dbReference>
<feature type="transmembrane region" description="Helical" evidence="9">
    <location>
        <begin position="236"/>
        <end position="260"/>
    </location>
</feature>
<evidence type="ECO:0000313" key="11">
    <source>
        <dbReference type="EMBL" id="EDO48709.1"/>
    </source>
</evidence>
<keyword evidence="7" id="KW-0675">Receptor</keyword>
<feature type="transmembrane region" description="Helical" evidence="9">
    <location>
        <begin position="59"/>
        <end position="80"/>
    </location>
</feature>
<dbReference type="GO" id="GO:0005886">
    <property type="term" value="C:plasma membrane"/>
    <property type="evidence" value="ECO:0000318"/>
    <property type="project" value="GO_Central"/>
</dbReference>
<gene>
    <name evidence="11" type="ORF">NEMVEDRAFT_v1g197609</name>
</gene>
<evidence type="ECO:0000256" key="3">
    <source>
        <dbReference type="ARBA" id="ARBA00022692"/>
    </source>
</evidence>
<accession>A7RIH7</accession>
<dbReference type="KEGG" id="nve:5520964"/>